<evidence type="ECO:0000313" key="1">
    <source>
        <dbReference type="EMBL" id="OYQ46848.1"/>
    </source>
</evidence>
<dbReference type="InterPro" id="IPR046219">
    <property type="entry name" value="DUF6252"/>
</dbReference>
<organism evidence="1 2">
    <name type="scientific">Flavobacterium aurantiibacter</name>
    <dbReference type="NCBI Taxonomy" id="2023067"/>
    <lineage>
        <taxon>Bacteria</taxon>
        <taxon>Pseudomonadati</taxon>
        <taxon>Bacteroidota</taxon>
        <taxon>Flavobacteriia</taxon>
        <taxon>Flavobacteriales</taxon>
        <taxon>Flavobacteriaceae</taxon>
        <taxon>Flavobacterium</taxon>
    </lineage>
</organism>
<dbReference type="RefSeq" id="WP_094485452.1">
    <property type="nucleotide sequence ID" value="NZ_NOXX01000156.1"/>
</dbReference>
<dbReference type="Proteomes" id="UP000216035">
    <property type="component" value="Unassembled WGS sequence"/>
</dbReference>
<proteinExistence type="predicted"/>
<dbReference type="Pfam" id="PF19765">
    <property type="entry name" value="DUF6252"/>
    <property type="match status" value="2"/>
</dbReference>
<evidence type="ECO:0008006" key="3">
    <source>
        <dbReference type="Google" id="ProtNLM"/>
    </source>
</evidence>
<gene>
    <name evidence="1" type="ORF">CHX27_03870</name>
</gene>
<protein>
    <recommendedName>
        <fullName evidence="3">Lipoprotein</fullName>
    </recommendedName>
</protein>
<comment type="caution">
    <text evidence="1">The sequence shown here is derived from an EMBL/GenBank/DDBJ whole genome shotgun (WGS) entry which is preliminary data.</text>
</comment>
<keyword evidence="2" id="KW-1185">Reference proteome</keyword>
<reference evidence="1 2" key="1">
    <citation type="submission" date="2017-07" db="EMBL/GenBank/DDBJ databases">
        <title>Flavobacterium cyanobacteriorum sp. nov., isolated from cyanobacterial aggregates in a eutrophic lake.</title>
        <authorList>
            <person name="Cai H."/>
        </authorList>
    </citation>
    <scope>NUCLEOTIDE SEQUENCE [LARGE SCALE GENOMIC DNA]</scope>
    <source>
        <strain evidence="1 2">TH167</strain>
    </source>
</reference>
<dbReference type="AlphaFoldDB" id="A0A255ZZD0"/>
<dbReference type="EMBL" id="NOXX01000156">
    <property type="protein sequence ID" value="OYQ46848.1"/>
    <property type="molecule type" value="Genomic_DNA"/>
</dbReference>
<name>A0A255ZZD0_9FLAO</name>
<sequence>MKKLLLITFTLVALLGCETEPIDPAILDNLTQQSFQVNVDGELFTSSDATAVISNGQIAIFAGSDTSDATISINVASTQTGSFTNEVFATYAPTNDVAFVFTNIEQTPNGPQPNGVFKILSINQNTQMISGTFEFIAHSNDVDNPGDEFQPKSLTSGVFNIPYTTGSNGPSSGTFSAKLDGSLFTASSIIATLENGLSSTVPKRLRIIGMGDNKSMALDFDDNASSFTFPISGIEASILYTPLITSPSGVFSSINPFNPSAVVGNITISSHDVVANKISGTFQIKLFKMDLTGAIVGSMDVTEGVFNNVTYIDNTD</sequence>
<dbReference type="OrthoDB" id="1399177at2"/>
<dbReference type="PROSITE" id="PS51257">
    <property type="entry name" value="PROKAR_LIPOPROTEIN"/>
    <property type="match status" value="1"/>
</dbReference>
<accession>A0A255ZZD0</accession>
<evidence type="ECO:0000313" key="2">
    <source>
        <dbReference type="Proteomes" id="UP000216035"/>
    </source>
</evidence>